<keyword evidence="2" id="KW-1185">Reference proteome</keyword>
<dbReference type="Proteomes" id="UP000277580">
    <property type="component" value="Unassembled WGS sequence"/>
</dbReference>
<accession>A0A3N4KPI1</accession>
<reference evidence="1 2" key="1">
    <citation type="journal article" date="2018" name="Nat. Ecol. Evol.">
        <title>Pezizomycetes genomes reveal the molecular basis of ectomycorrhizal truffle lifestyle.</title>
        <authorList>
            <person name="Murat C."/>
            <person name="Payen T."/>
            <person name="Noel B."/>
            <person name="Kuo A."/>
            <person name="Morin E."/>
            <person name="Chen J."/>
            <person name="Kohler A."/>
            <person name="Krizsan K."/>
            <person name="Balestrini R."/>
            <person name="Da Silva C."/>
            <person name="Montanini B."/>
            <person name="Hainaut M."/>
            <person name="Levati E."/>
            <person name="Barry K.W."/>
            <person name="Belfiori B."/>
            <person name="Cichocki N."/>
            <person name="Clum A."/>
            <person name="Dockter R.B."/>
            <person name="Fauchery L."/>
            <person name="Guy J."/>
            <person name="Iotti M."/>
            <person name="Le Tacon F."/>
            <person name="Lindquist E.A."/>
            <person name="Lipzen A."/>
            <person name="Malagnac F."/>
            <person name="Mello A."/>
            <person name="Molinier V."/>
            <person name="Miyauchi S."/>
            <person name="Poulain J."/>
            <person name="Riccioni C."/>
            <person name="Rubini A."/>
            <person name="Sitrit Y."/>
            <person name="Splivallo R."/>
            <person name="Traeger S."/>
            <person name="Wang M."/>
            <person name="Zifcakova L."/>
            <person name="Wipf D."/>
            <person name="Zambonelli A."/>
            <person name="Paolocci F."/>
            <person name="Nowrousian M."/>
            <person name="Ottonello S."/>
            <person name="Baldrian P."/>
            <person name="Spatafora J.W."/>
            <person name="Henrissat B."/>
            <person name="Nagy L.G."/>
            <person name="Aury J.M."/>
            <person name="Wincker P."/>
            <person name="Grigoriev I.V."/>
            <person name="Bonfante P."/>
            <person name="Martin F.M."/>
        </authorList>
    </citation>
    <scope>NUCLEOTIDE SEQUENCE [LARGE SCALE GENOMIC DNA]</scope>
    <source>
        <strain evidence="1 2">CCBAS932</strain>
    </source>
</reference>
<gene>
    <name evidence="1" type="ORF">P167DRAFT_574403</name>
</gene>
<dbReference type="EMBL" id="ML119129">
    <property type="protein sequence ID" value="RPB12356.1"/>
    <property type="molecule type" value="Genomic_DNA"/>
</dbReference>
<dbReference type="InParanoid" id="A0A3N4KPI1"/>
<evidence type="ECO:0000313" key="1">
    <source>
        <dbReference type="EMBL" id="RPB12356.1"/>
    </source>
</evidence>
<evidence type="ECO:0000313" key="2">
    <source>
        <dbReference type="Proteomes" id="UP000277580"/>
    </source>
</evidence>
<dbReference type="AlphaFoldDB" id="A0A3N4KPI1"/>
<proteinExistence type="predicted"/>
<dbReference type="OrthoDB" id="10326798at2759"/>
<organism evidence="1 2">
    <name type="scientific">Morchella conica CCBAS932</name>
    <dbReference type="NCBI Taxonomy" id="1392247"/>
    <lineage>
        <taxon>Eukaryota</taxon>
        <taxon>Fungi</taxon>
        <taxon>Dikarya</taxon>
        <taxon>Ascomycota</taxon>
        <taxon>Pezizomycotina</taxon>
        <taxon>Pezizomycetes</taxon>
        <taxon>Pezizales</taxon>
        <taxon>Morchellaceae</taxon>
        <taxon>Morchella</taxon>
    </lineage>
</organism>
<sequence length="177" mass="20873">MYRELFRTLANLPHTLPPKPFLQKKKPAPEISPLAFIPSERLLSLVCRAEDLPDLIAFEETVLCIYEKDPARRDRCFIANHPDVTPSHEDIWRFTVECNVYIASMHSAVRKLKVELDAVVKELRTTWLAEREAWRCRALKAVDARDEDCQEDWEEDLWIGRVQKIDEMMKMLYDEKD</sequence>
<protein>
    <submittedName>
        <fullName evidence="1">Uncharacterized protein</fullName>
    </submittedName>
</protein>
<name>A0A3N4KPI1_9PEZI</name>